<reference evidence="2" key="1">
    <citation type="journal article" date="2023" name="G3 (Bethesda)">
        <title>A reference genome for the long-term kleptoplast-retaining sea slug Elysia crispata morphotype clarki.</title>
        <authorList>
            <person name="Eastman K.E."/>
            <person name="Pendleton A.L."/>
            <person name="Shaikh M.A."/>
            <person name="Suttiyut T."/>
            <person name="Ogas R."/>
            <person name="Tomko P."/>
            <person name="Gavelis G."/>
            <person name="Widhalm J.R."/>
            <person name="Wisecaver J.H."/>
        </authorList>
    </citation>
    <scope>NUCLEOTIDE SEQUENCE</scope>
    <source>
        <strain evidence="2">ECLA1</strain>
    </source>
</reference>
<dbReference type="PANTHER" id="PTHR40112:SF1">
    <property type="entry name" value="H2HPP ISOMERASE"/>
    <property type="match status" value="1"/>
</dbReference>
<feature type="domain" description="Cupin type-2" evidence="1">
    <location>
        <begin position="15"/>
        <end position="80"/>
    </location>
</feature>
<proteinExistence type="predicted"/>
<comment type="caution">
    <text evidence="2">The sequence shown here is derived from an EMBL/GenBank/DDBJ whole genome shotgun (WGS) entry which is preliminary data.</text>
</comment>
<dbReference type="InterPro" id="IPR013096">
    <property type="entry name" value="Cupin_2"/>
</dbReference>
<sequence length="83" mass="9320">MADKLQRMGYYSTKYTFPPGTDFPDHTHNITKMDAITSGKFFLSMHDQSLVMEPGDIVEVPKQVVHNAHVVGSDPVTFFDSSK</sequence>
<dbReference type="InterPro" id="IPR011051">
    <property type="entry name" value="RmlC_Cupin_sf"/>
</dbReference>
<dbReference type="InterPro" id="IPR052535">
    <property type="entry name" value="Bacilysin_H2HPP_isomerase"/>
</dbReference>
<evidence type="ECO:0000313" key="2">
    <source>
        <dbReference type="EMBL" id="KAK3786093.1"/>
    </source>
</evidence>
<dbReference type="Gene3D" id="2.60.120.10">
    <property type="entry name" value="Jelly Rolls"/>
    <property type="match status" value="1"/>
</dbReference>
<gene>
    <name evidence="2" type="ORF">RRG08_045479</name>
</gene>
<evidence type="ECO:0000259" key="1">
    <source>
        <dbReference type="Pfam" id="PF07883"/>
    </source>
</evidence>
<dbReference type="AlphaFoldDB" id="A0AAE1AEF3"/>
<dbReference type="EMBL" id="JAWDGP010002014">
    <property type="protein sequence ID" value="KAK3786093.1"/>
    <property type="molecule type" value="Genomic_DNA"/>
</dbReference>
<dbReference type="SUPFAM" id="SSF51182">
    <property type="entry name" value="RmlC-like cupins"/>
    <property type="match status" value="1"/>
</dbReference>
<protein>
    <recommendedName>
        <fullName evidence="1">Cupin type-2 domain-containing protein</fullName>
    </recommendedName>
</protein>
<organism evidence="2 3">
    <name type="scientific">Elysia crispata</name>
    <name type="common">lettuce slug</name>
    <dbReference type="NCBI Taxonomy" id="231223"/>
    <lineage>
        <taxon>Eukaryota</taxon>
        <taxon>Metazoa</taxon>
        <taxon>Spiralia</taxon>
        <taxon>Lophotrochozoa</taxon>
        <taxon>Mollusca</taxon>
        <taxon>Gastropoda</taxon>
        <taxon>Heterobranchia</taxon>
        <taxon>Euthyneura</taxon>
        <taxon>Panpulmonata</taxon>
        <taxon>Sacoglossa</taxon>
        <taxon>Placobranchoidea</taxon>
        <taxon>Plakobranchidae</taxon>
        <taxon>Elysia</taxon>
    </lineage>
</organism>
<dbReference type="PANTHER" id="PTHR40112">
    <property type="entry name" value="H2HPP ISOMERASE"/>
    <property type="match status" value="1"/>
</dbReference>
<name>A0AAE1AEF3_9GAST</name>
<evidence type="ECO:0000313" key="3">
    <source>
        <dbReference type="Proteomes" id="UP001283361"/>
    </source>
</evidence>
<dbReference type="InterPro" id="IPR014710">
    <property type="entry name" value="RmlC-like_jellyroll"/>
</dbReference>
<keyword evidence="3" id="KW-1185">Reference proteome</keyword>
<dbReference type="Proteomes" id="UP001283361">
    <property type="component" value="Unassembled WGS sequence"/>
</dbReference>
<dbReference type="Pfam" id="PF07883">
    <property type="entry name" value="Cupin_2"/>
    <property type="match status" value="1"/>
</dbReference>
<accession>A0AAE1AEF3</accession>